<reference evidence="2 3" key="1">
    <citation type="submission" date="2019-04" db="EMBL/GenBank/DDBJ databases">
        <title>Microbes associate with the intestines of laboratory mice.</title>
        <authorList>
            <person name="Navarre W."/>
            <person name="Wong E."/>
            <person name="Huang K.C."/>
            <person name="Tropini C."/>
            <person name="Ng K."/>
            <person name="Yu B."/>
        </authorList>
    </citation>
    <scope>NUCLEOTIDE SEQUENCE [LARGE SCALE GENOMIC DNA]</scope>
    <source>
        <strain evidence="2 3">NM83_B4-11</strain>
    </source>
</reference>
<dbReference type="Pfam" id="PF10082">
    <property type="entry name" value="BBP2_2"/>
    <property type="match status" value="1"/>
</dbReference>
<keyword evidence="1" id="KW-0732">Signal</keyword>
<name>A0ABY2QK28_9SPHN</name>
<comment type="caution">
    <text evidence="2">The sequence shown here is derived from an EMBL/GenBank/DDBJ whole genome shotgun (WGS) entry which is preliminary data.</text>
</comment>
<dbReference type="RefSeq" id="WP_136450668.1">
    <property type="nucleotide sequence ID" value="NZ_SSTI01000002.1"/>
</dbReference>
<feature type="signal peptide" evidence="1">
    <location>
        <begin position="1"/>
        <end position="22"/>
    </location>
</feature>
<evidence type="ECO:0000313" key="2">
    <source>
        <dbReference type="EMBL" id="THG41455.1"/>
    </source>
</evidence>
<keyword evidence="3" id="KW-1185">Reference proteome</keyword>
<dbReference type="EMBL" id="SSTI01000002">
    <property type="protein sequence ID" value="THG41455.1"/>
    <property type="molecule type" value="Genomic_DNA"/>
</dbReference>
<gene>
    <name evidence="2" type="ORF">E5988_02720</name>
</gene>
<protein>
    <submittedName>
        <fullName evidence="2">Uncharacterized protein</fullName>
    </submittedName>
</protein>
<evidence type="ECO:0000256" key="1">
    <source>
        <dbReference type="SAM" id="SignalP"/>
    </source>
</evidence>
<accession>A0ABY2QK28</accession>
<dbReference type="InterPro" id="IPR018759">
    <property type="entry name" value="BBP2_2"/>
</dbReference>
<proteinExistence type="predicted"/>
<dbReference type="Proteomes" id="UP000308038">
    <property type="component" value="Unassembled WGS sequence"/>
</dbReference>
<feature type="chain" id="PRO_5045306066" evidence="1">
    <location>
        <begin position="23"/>
        <end position="422"/>
    </location>
</feature>
<evidence type="ECO:0000313" key="3">
    <source>
        <dbReference type="Proteomes" id="UP000308038"/>
    </source>
</evidence>
<sequence length="422" mass="45390">MGRLGGALLALATAFAAQGARAQDGLIVSAAIPQGVDRGRNLSVAQRLRPAYTPSGARIGGLMIFPRLRTAAGGTSNSYLAPSNGRPSAFVSLAPAVEVASLWSRHALRLQAEALDRRYLNESRRNERTWTLAGEGELELGATLRATPRLAASQQVEGPLSGEVDAAQAAVSRFRRDLASVRVQHVSGRIRTFVIADAATFRFAPVRRADGTRLDQSGRDREVIRVTGQFEYARSPALSLFVQAGHTTTRFTASGRAPLGSDMIRLAAGLNVDLAQRARGTIAFGHVDRRYISGEHRGGLVAEGALELFPTQRLTLSAKARRSLEDATYGNRLPRPFWDDRLSAGADYELLANLILTATADAARQTEIAAPNRRTIRRVGAGARYLVSRRITLDAAIGHVVRDGTATAARETRGQTGLTFHL</sequence>
<organism evidence="2 3">
    <name type="scientific">Sphingomonas olei</name>
    <dbReference type="NCBI Taxonomy" id="1886787"/>
    <lineage>
        <taxon>Bacteria</taxon>
        <taxon>Pseudomonadati</taxon>
        <taxon>Pseudomonadota</taxon>
        <taxon>Alphaproteobacteria</taxon>
        <taxon>Sphingomonadales</taxon>
        <taxon>Sphingomonadaceae</taxon>
        <taxon>Sphingomonas</taxon>
    </lineage>
</organism>